<gene>
    <name evidence="3" type="ORF">C7416_101555</name>
</gene>
<proteinExistence type="predicted"/>
<dbReference type="Pfam" id="PF19878">
    <property type="entry name" value="DUF6351"/>
    <property type="match status" value="1"/>
</dbReference>
<keyword evidence="4" id="KW-1185">Reference proteome</keyword>
<feature type="chain" id="PRO_5016105769" description="DUF6351 domain-containing protein" evidence="1">
    <location>
        <begin position="20"/>
        <end position="744"/>
    </location>
</feature>
<evidence type="ECO:0000313" key="3">
    <source>
        <dbReference type="EMBL" id="PZX34271.1"/>
    </source>
</evidence>
<keyword evidence="1" id="KW-0732">Signal</keyword>
<dbReference type="PROSITE" id="PS51257">
    <property type="entry name" value="PROKAR_LIPOPROTEIN"/>
    <property type="match status" value="1"/>
</dbReference>
<evidence type="ECO:0000259" key="2">
    <source>
        <dbReference type="Pfam" id="PF19878"/>
    </source>
</evidence>
<organism evidence="3 4">
    <name type="scientific">Cupriavidus phytorum</name>
    <dbReference type="NCBI Taxonomy" id="3024399"/>
    <lineage>
        <taxon>Bacteria</taxon>
        <taxon>Pseudomonadati</taxon>
        <taxon>Pseudomonadota</taxon>
        <taxon>Betaproteobacteria</taxon>
        <taxon>Burkholderiales</taxon>
        <taxon>Burkholderiaceae</taxon>
        <taxon>Cupriavidus</taxon>
    </lineage>
</organism>
<sequence>MKSLRVRLMVFTLTSVSLAGCGGSSDDSPVQVPTAMVVSSRPDMVSGGSAVISVSKPTGAAGDLKVMLGSTDVTSAFKPTSDGRLVGLVSGFAVGENRMLISFGRGQTTLVLRNHDRNGPIISGPHQMPWICETQKFNLRNGTTLGPAQDVFCNAPTNISYIYKSTVTRTFKALPSTASYPDDLATTTTTEGKTVNFIVRVETGTLNRAIYQFSVLHDPQKDAMPSPEAQYQGWNRKLVFVFGGSASAGYRQGYDIGNASDTVAGPLTSEEKKLAAGFAVLGSTLTKFGNNANDVLSAETASMVKEAFIKRFGAPIYTMGWGASGGSMQQHLIANNYPGILDGITPAASFSDLHSIVPNVADCTLLDRAFTSSNLVWTDQQKQEVSGYNTWDTCKQWMGTYTPDWLVARKNEKPLGNYLGAVLDYNQCPLEISSADGYDPIANPSGVRCDLYSGIKNLVGVDSGTGYAARGYDNVGVQYGLKVFKAGHISAEQFVTLNEMVGGFTSDGELQGARSSASPIALNNLYEFGRINSAENLGDIPIIDQRSDPGTSANVHDSIRSLSTRARLMRERGNAKNHVILRFSSAAPPPGSSATPLDGEGYVLQKMDQWLMAMKNDTRVYATAAQRVVANKPGGLTDACFTSEGTQIAETADPNNGGQCGQIMPFYLNPRMVAGGPLTDDVLKCQLVPVNASDYPGLSASQLARLKAVFPTGVCDYGRASVGSKPLKGTWLTYPSAGVAEQLQ</sequence>
<evidence type="ECO:0000313" key="4">
    <source>
        <dbReference type="Proteomes" id="UP000249638"/>
    </source>
</evidence>
<name>A0A2W7PDG0_9BURK</name>
<protein>
    <recommendedName>
        <fullName evidence="2">DUF6351 domain-containing protein</fullName>
    </recommendedName>
</protein>
<accession>A0A2W7PDG0</accession>
<evidence type="ECO:0000256" key="1">
    <source>
        <dbReference type="SAM" id="SignalP"/>
    </source>
</evidence>
<feature type="domain" description="DUF6351" evidence="2">
    <location>
        <begin position="37"/>
        <end position="725"/>
    </location>
</feature>
<dbReference type="AlphaFoldDB" id="A0A2W7PDG0"/>
<comment type="caution">
    <text evidence="3">The sequence shown here is derived from an EMBL/GenBank/DDBJ whole genome shotgun (WGS) entry which is preliminary data.</text>
</comment>
<dbReference type="InterPro" id="IPR045556">
    <property type="entry name" value="DUF6351"/>
</dbReference>
<reference evidence="3" key="1">
    <citation type="submission" date="2018-06" db="EMBL/GenBank/DDBJ databases">
        <title>Genomic Encyclopedia of Type Strains, Phase IV (KMG-V): Genome sequencing to study the core and pangenomes of soil and plant-associated prokaryotes.</title>
        <authorList>
            <person name="Whitman W."/>
        </authorList>
    </citation>
    <scope>NUCLEOTIDE SEQUENCE [LARGE SCALE GENOMIC DNA]</scope>
    <source>
        <strain evidence="3">MLR2-44</strain>
    </source>
</reference>
<feature type="signal peptide" evidence="1">
    <location>
        <begin position="1"/>
        <end position="19"/>
    </location>
</feature>
<dbReference type="EMBL" id="QKZN01000001">
    <property type="protein sequence ID" value="PZX34271.1"/>
    <property type="molecule type" value="Genomic_DNA"/>
</dbReference>
<dbReference type="Proteomes" id="UP000249638">
    <property type="component" value="Unassembled WGS sequence"/>
</dbReference>